<dbReference type="RefSeq" id="WP_345061197.1">
    <property type="nucleotide sequence ID" value="NZ_BAABEX010000006.1"/>
</dbReference>
<evidence type="ECO:0000313" key="2">
    <source>
        <dbReference type="Proteomes" id="UP001501788"/>
    </source>
</evidence>
<accession>A0ABP8L057</accession>
<reference evidence="2" key="1">
    <citation type="journal article" date="2019" name="Int. J. Syst. Evol. Microbiol.">
        <title>The Global Catalogue of Microorganisms (GCM) 10K type strain sequencing project: providing services to taxonomists for standard genome sequencing and annotation.</title>
        <authorList>
            <consortium name="The Broad Institute Genomics Platform"/>
            <consortium name="The Broad Institute Genome Sequencing Center for Infectious Disease"/>
            <person name="Wu L."/>
            <person name="Ma J."/>
        </authorList>
    </citation>
    <scope>NUCLEOTIDE SEQUENCE [LARGE SCALE GENOMIC DNA]</scope>
    <source>
        <strain evidence="2">JCM 31890</strain>
    </source>
</reference>
<keyword evidence="2" id="KW-1185">Reference proteome</keyword>
<evidence type="ECO:0000313" key="1">
    <source>
        <dbReference type="EMBL" id="GAA4419958.1"/>
    </source>
</evidence>
<proteinExistence type="predicted"/>
<dbReference type="Proteomes" id="UP001501788">
    <property type="component" value="Unassembled WGS sequence"/>
</dbReference>
<comment type="caution">
    <text evidence="1">The sequence shown here is derived from an EMBL/GenBank/DDBJ whole genome shotgun (WGS) entry which is preliminary data.</text>
</comment>
<sequence length="137" mass="14228">MPTAPPPVQALPAAPDPNDRTTFNNRAYPWSLAQAQLRTDLTALAANVFNNAVEAEASATTATAQAAAAIAAVGAPMWVAGTYAVGVVVWSPADLQSYRRRTSGASAIDPQLDATGWTRISGGDPVPQYLIHNTGVI</sequence>
<protein>
    <submittedName>
        <fullName evidence="1">Uncharacterized protein</fullName>
    </submittedName>
</protein>
<dbReference type="EMBL" id="BAABEX010000006">
    <property type="protein sequence ID" value="GAA4419958.1"/>
    <property type="molecule type" value="Genomic_DNA"/>
</dbReference>
<gene>
    <name evidence="1" type="ORF">GCM10023090_06940</name>
</gene>
<organism evidence="1 2">
    <name type="scientific">Acidovorax lacteus</name>
    <dbReference type="NCBI Taxonomy" id="1924988"/>
    <lineage>
        <taxon>Bacteria</taxon>
        <taxon>Pseudomonadati</taxon>
        <taxon>Pseudomonadota</taxon>
        <taxon>Betaproteobacteria</taxon>
        <taxon>Burkholderiales</taxon>
        <taxon>Comamonadaceae</taxon>
        <taxon>Acidovorax</taxon>
    </lineage>
</organism>
<name>A0ABP8L057_9BURK</name>